<evidence type="ECO:0000256" key="1">
    <source>
        <dbReference type="ARBA" id="ARBA00004141"/>
    </source>
</evidence>
<evidence type="ECO:0000256" key="6">
    <source>
        <dbReference type="ARBA" id="ARBA00022989"/>
    </source>
</evidence>
<dbReference type="GO" id="GO:0035725">
    <property type="term" value="P:sodium ion transmembrane transport"/>
    <property type="evidence" value="ECO:0007669"/>
    <property type="project" value="TreeGrafter"/>
</dbReference>
<dbReference type="Proteomes" id="UP001162156">
    <property type="component" value="Unassembled WGS sequence"/>
</dbReference>
<keyword evidence="6 9" id="KW-1133">Transmembrane helix</keyword>
<feature type="binding site" evidence="8">
    <location>
        <position position="101"/>
    </location>
    <ligand>
        <name>Na(+)</name>
        <dbReference type="ChEBI" id="CHEBI:29101"/>
        <label>1</label>
    </ligand>
</feature>
<feature type="binding site" evidence="8">
    <location>
        <position position="170"/>
    </location>
    <ligand>
        <name>Na(+)</name>
        <dbReference type="ChEBI" id="CHEBI:29101"/>
        <label>1</label>
    </ligand>
</feature>
<dbReference type="AlphaFoldDB" id="A0AAV8XUX5"/>
<evidence type="ECO:0000313" key="10">
    <source>
        <dbReference type="EMBL" id="KAJ8942885.1"/>
    </source>
</evidence>
<keyword evidence="7 9" id="KW-0472">Membrane</keyword>
<keyword evidence="8" id="KW-0479">Metal-binding</keyword>
<evidence type="ECO:0008006" key="12">
    <source>
        <dbReference type="Google" id="ProtNLM"/>
    </source>
</evidence>
<comment type="caution">
    <text evidence="10">The sequence shown here is derived from an EMBL/GenBank/DDBJ whole genome shotgun (WGS) entry which is preliminary data.</text>
</comment>
<accession>A0AAV8XUX5</accession>
<dbReference type="SUPFAM" id="SSF161070">
    <property type="entry name" value="SNF-like"/>
    <property type="match status" value="1"/>
</dbReference>
<keyword evidence="4 9" id="KW-0812">Transmembrane</keyword>
<evidence type="ECO:0000256" key="8">
    <source>
        <dbReference type="PIRSR" id="PIRSR600175-1"/>
    </source>
</evidence>
<dbReference type="InterPro" id="IPR000175">
    <property type="entry name" value="Na/ntran_symport"/>
</dbReference>
<evidence type="ECO:0000256" key="5">
    <source>
        <dbReference type="ARBA" id="ARBA00022847"/>
    </source>
</evidence>
<name>A0AAV8XUX5_9CUCU</name>
<gene>
    <name evidence="10" type="ORF">NQ314_009902</name>
</gene>
<feature type="binding site" evidence="8">
    <location>
        <position position="166"/>
    </location>
    <ligand>
        <name>Na(+)</name>
        <dbReference type="ChEBI" id="CHEBI:29101"/>
        <label>1</label>
    </ligand>
</feature>
<feature type="transmembrane region" description="Helical" evidence="9">
    <location>
        <begin position="34"/>
        <end position="58"/>
    </location>
</feature>
<feature type="transmembrane region" description="Helical" evidence="9">
    <location>
        <begin position="199"/>
        <end position="224"/>
    </location>
</feature>
<comment type="similarity">
    <text evidence="2">Belongs to the sodium:neurotransmitter symporter (SNF) (TC 2.A.22) family.</text>
</comment>
<reference evidence="10" key="1">
    <citation type="journal article" date="2023" name="Insect Mol. Biol.">
        <title>Genome sequencing provides insights into the evolution of gene families encoding plant cell wall-degrading enzymes in longhorned beetles.</title>
        <authorList>
            <person name="Shin N.R."/>
            <person name="Okamura Y."/>
            <person name="Kirsch R."/>
            <person name="Pauchet Y."/>
        </authorList>
    </citation>
    <scope>NUCLEOTIDE SEQUENCE</scope>
    <source>
        <strain evidence="10">RBIC_L_NR</strain>
    </source>
</reference>
<dbReference type="PANTHER" id="PTHR11616:SF38">
    <property type="entry name" value="SODIUM-DEPENDENT DOPAMINE TRANSPORTER"/>
    <property type="match status" value="1"/>
</dbReference>
<organism evidence="10 11">
    <name type="scientific">Rhamnusium bicolor</name>
    <dbReference type="NCBI Taxonomy" id="1586634"/>
    <lineage>
        <taxon>Eukaryota</taxon>
        <taxon>Metazoa</taxon>
        <taxon>Ecdysozoa</taxon>
        <taxon>Arthropoda</taxon>
        <taxon>Hexapoda</taxon>
        <taxon>Insecta</taxon>
        <taxon>Pterygota</taxon>
        <taxon>Neoptera</taxon>
        <taxon>Endopterygota</taxon>
        <taxon>Coleoptera</taxon>
        <taxon>Polyphaga</taxon>
        <taxon>Cucujiformia</taxon>
        <taxon>Chrysomeloidea</taxon>
        <taxon>Cerambycidae</taxon>
        <taxon>Lepturinae</taxon>
        <taxon>Rhagiini</taxon>
        <taxon>Rhamnusium</taxon>
    </lineage>
</organism>
<evidence type="ECO:0000256" key="2">
    <source>
        <dbReference type="ARBA" id="ARBA00006459"/>
    </source>
</evidence>
<dbReference type="PANTHER" id="PTHR11616">
    <property type="entry name" value="SODIUM/CHLORIDE DEPENDENT TRANSPORTER"/>
    <property type="match status" value="1"/>
</dbReference>
<dbReference type="InterPro" id="IPR037272">
    <property type="entry name" value="SNS_sf"/>
</dbReference>
<dbReference type="EMBL" id="JANEYF010002732">
    <property type="protein sequence ID" value="KAJ8942885.1"/>
    <property type="molecule type" value="Genomic_DNA"/>
</dbReference>
<sequence length="317" mass="36030">MQWSNGLHEMGYPKWQLGVKSSGKVVWVTATMPYVVLTILLIRGLMLPGAISGISYYLKPELSKLKETQVRTPKCGKIKISIIKRIEYINFRDCIITTIVNCFTSFFSGFVIFTYLGYMSHKQGVHINAVATEGPGLVFQVYPEAVATLPGSHLWSILFFFMLIMLGLDSAMGGLECVITGLMDEFSNFFKDKRYSREIFTLVIIIMSFSVALINVTPGGIYMFHLFDTYSAGISLLCSALFEAIAVSWFYGLDRFTQDVEAMLGLKPGLYWRICWKFISPSFLIKLALSISPMEEHEEIRRTKLTSRFKAKHWLFV</sequence>
<protein>
    <recommendedName>
        <fullName evidence="12">Sodium-dependent noradrenaline transporter</fullName>
    </recommendedName>
</protein>
<feature type="transmembrane region" description="Helical" evidence="9">
    <location>
        <begin position="94"/>
        <end position="118"/>
    </location>
</feature>
<dbReference type="GO" id="GO:0015293">
    <property type="term" value="F:symporter activity"/>
    <property type="evidence" value="ECO:0007669"/>
    <property type="project" value="UniProtKB-KW"/>
</dbReference>
<comment type="subcellular location">
    <subcellularLocation>
        <location evidence="1">Membrane</location>
        <topology evidence="1">Multi-pass membrane protein</topology>
    </subcellularLocation>
</comment>
<dbReference type="GO" id="GO:0046872">
    <property type="term" value="F:metal ion binding"/>
    <property type="evidence" value="ECO:0007669"/>
    <property type="project" value="UniProtKB-KW"/>
</dbReference>
<keyword evidence="5" id="KW-0769">Symport</keyword>
<keyword evidence="8" id="KW-0915">Sodium</keyword>
<dbReference type="GO" id="GO:0006865">
    <property type="term" value="P:amino acid transport"/>
    <property type="evidence" value="ECO:0007669"/>
    <property type="project" value="TreeGrafter"/>
</dbReference>
<proteinExistence type="inferred from homology"/>
<evidence type="ECO:0000256" key="7">
    <source>
        <dbReference type="ARBA" id="ARBA00023136"/>
    </source>
</evidence>
<feature type="transmembrane region" description="Helical" evidence="9">
    <location>
        <begin position="154"/>
        <end position="179"/>
    </location>
</feature>
<evidence type="ECO:0000256" key="3">
    <source>
        <dbReference type="ARBA" id="ARBA00022448"/>
    </source>
</evidence>
<keyword evidence="11" id="KW-1185">Reference proteome</keyword>
<dbReference type="PRINTS" id="PR00176">
    <property type="entry name" value="NANEUSMPORT"/>
</dbReference>
<dbReference type="Pfam" id="PF00209">
    <property type="entry name" value="SNF"/>
    <property type="match status" value="1"/>
</dbReference>
<evidence type="ECO:0000313" key="11">
    <source>
        <dbReference type="Proteomes" id="UP001162156"/>
    </source>
</evidence>
<dbReference type="GO" id="GO:0005886">
    <property type="term" value="C:plasma membrane"/>
    <property type="evidence" value="ECO:0007669"/>
    <property type="project" value="TreeGrafter"/>
</dbReference>
<dbReference type="PROSITE" id="PS50267">
    <property type="entry name" value="NA_NEUROTRAN_SYMP_3"/>
    <property type="match status" value="1"/>
</dbReference>
<evidence type="ECO:0000256" key="9">
    <source>
        <dbReference type="SAM" id="Phobius"/>
    </source>
</evidence>
<feature type="transmembrane region" description="Helical" evidence="9">
    <location>
        <begin position="230"/>
        <end position="253"/>
    </location>
</feature>
<evidence type="ECO:0000256" key="4">
    <source>
        <dbReference type="ARBA" id="ARBA00022692"/>
    </source>
</evidence>
<feature type="binding site" evidence="8">
    <location>
        <position position="169"/>
    </location>
    <ligand>
        <name>Na(+)</name>
        <dbReference type="ChEBI" id="CHEBI:29101"/>
        <label>1</label>
    </ligand>
</feature>
<keyword evidence="3" id="KW-0813">Transport</keyword>